<name>A0AAQ3QR77_9LILI</name>
<evidence type="ECO:0000256" key="2">
    <source>
        <dbReference type="ARBA" id="ARBA00022448"/>
    </source>
</evidence>
<evidence type="ECO:0000256" key="4">
    <source>
        <dbReference type="ARBA" id="ARBA00023136"/>
    </source>
</evidence>
<keyword evidence="3 6" id="KW-0732">Signal</keyword>
<evidence type="ECO:0000256" key="5">
    <source>
        <dbReference type="SAM" id="Phobius"/>
    </source>
</evidence>
<dbReference type="InterPro" id="IPR005018">
    <property type="entry name" value="DOMON_domain"/>
</dbReference>
<dbReference type="GO" id="GO:0016020">
    <property type="term" value="C:membrane"/>
    <property type="evidence" value="ECO:0007669"/>
    <property type="project" value="UniProtKB-SubCell"/>
</dbReference>
<reference evidence="8 9" key="1">
    <citation type="submission" date="2023-10" db="EMBL/GenBank/DDBJ databases">
        <title>Chromosome-scale genome assembly provides insights into flower coloration mechanisms of Canna indica.</title>
        <authorList>
            <person name="Li C."/>
        </authorList>
    </citation>
    <scope>NUCLEOTIDE SEQUENCE [LARGE SCALE GENOMIC DNA]</scope>
    <source>
        <tissue evidence="8">Flower</tissue>
    </source>
</reference>
<sequence length="276" mass="29223">MAVVQSLIVLLLSAVATFASAAGGCSSVTFSSNRVYAACTDLPQLSSSLHWSYDAASGNLSVAFVAPSPKPDGWVSWAINPTAQGMIGSQALIAFRQPDGKMGVKTYNITGYAPVSEGPIAFQTSGLEADYVDGAIRLYGKLKLPQGTTTVNQVWQVGATVANGVPQKHDFKPENLESKGTLDLVKKATAVSPAPEAASVSIRNKNMYGIWKALSWGILLSIGQLFACLFTLDALSWNFAIVARFYPAFLLPAVTKLGVVLPKDHMILCASTACFL</sequence>
<dbReference type="PIRSF" id="PIRSF037471">
    <property type="entry name" value="UCP037471"/>
    <property type="match status" value="1"/>
</dbReference>
<dbReference type="Pfam" id="PF04526">
    <property type="entry name" value="DUF568"/>
    <property type="match status" value="1"/>
</dbReference>
<protein>
    <recommendedName>
        <fullName evidence="7">DOMON domain-containing protein</fullName>
    </recommendedName>
</protein>
<evidence type="ECO:0000256" key="3">
    <source>
        <dbReference type="ARBA" id="ARBA00022729"/>
    </source>
</evidence>
<dbReference type="InterPro" id="IPR045265">
    <property type="entry name" value="AIR12_DOMON"/>
</dbReference>
<feature type="domain" description="DOMON" evidence="7">
    <location>
        <begin position="45"/>
        <end position="158"/>
    </location>
</feature>
<evidence type="ECO:0000313" key="9">
    <source>
        <dbReference type="Proteomes" id="UP001327560"/>
    </source>
</evidence>
<evidence type="ECO:0000313" key="8">
    <source>
        <dbReference type="EMBL" id="WOL17535.1"/>
    </source>
</evidence>
<organism evidence="8 9">
    <name type="scientific">Canna indica</name>
    <name type="common">Indian-shot</name>
    <dbReference type="NCBI Taxonomy" id="4628"/>
    <lineage>
        <taxon>Eukaryota</taxon>
        <taxon>Viridiplantae</taxon>
        <taxon>Streptophyta</taxon>
        <taxon>Embryophyta</taxon>
        <taxon>Tracheophyta</taxon>
        <taxon>Spermatophyta</taxon>
        <taxon>Magnoliopsida</taxon>
        <taxon>Liliopsida</taxon>
        <taxon>Zingiberales</taxon>
        <taxon>Cannaceae</taxon>
        <taxon>Canna</taxon>
    </lineage>
</organism>
<feature type="signal peptide" evidence="6">
    <location>
        <begin position="1"/>
        <end position="21"/>
    </location>
</feature>
<proteinExistence type="predicted"/>
<dbReference type="EMBL" id="CP136897">
    <property type="protein sequence ID" value="WOL17535.1"/>
    <property type="molecule type" value="Genomic_DNA"/>
</dbReference>
<dbReference type="PANTHER" id="PTHR23130:SF195">
    <property type="entry name" value="CYTOCHROME B561 AND DOMON DOMAIN-CONTAINING PROTEIN"/>
    <property type="match status" value="1"/>
</dbReference>
<dbReference type="Proteomes" id="UP001327560">
    <property type="component" value="Chromosome 8"/>
</dbReference>
<evidence type="ECO:0000259" key="7">
    <source>
        <dbReference type="PROSITE" id="PS50836"/>
    </source>
</evidence>
<evidence type="ECO:0000256" key="6">
    <source>
        <dbReference type="SAM" id="SignalP"/>
    </source>
</evidence>
<feature type="chain" id="PRO_5042861104" description="DOMON domain-containing protein" evidence="6">
    <location>
        <begin position="22"/>
        <end position="276"/>
    </location>
</feature>
<feature type="transmembrane region" description="Helical" evidence="5">
    <location>
        <begin position="213"/>
        <end position="232"/>
    </location>
</feature>
<dbReference type="PROSITE" id="PS50836">
    <property type="entry name" value="DOMON"/>
    <property type="match status" value="1"/>
</dbReference>
<keyword evidence="4 5" id="KW-0472">Membrane</keyword>
<keyword evidence="5" id="KW-1133">Transmembrane helix</keyword>
<keyword evidence="5" id="KW-0812">Transmembrane</keyword>
<accession>A0AAQ3QR77</accession>
<dbReference type="PANTHER" id="PTHR23130">
    <property type="entry name" value="CYTOCHROME B561 AND DOMON DOMAIN-CONTAINING PROTEIN"/>
    <property type="match status" value="1"/>
</dbReference>
<gene>
    <name evidence="8" type="ORF">Cni_G26328</name>
</gene>
<dbReference type="InterPro" id="IPR017214">
    <property type="entry name" value="UCP037471"/>
</dbReference>
<keyword evidence="2" id="KW-0813">Transport</keyword>
<comment type="subcellular location">
    <subcellularLocation>
        <location evidence="1">Membrane</location>
    </subcellularLocation>
</comment>
<dbReference type="CDD" id="cd09629">
    <property type="entry name" value="DOMON_CIL1_like"/>
    <property type="match status" value="1"/>
</dbReference>
<feature type="transmembrane region" description="Helical" evidence="5">
    <location>
        <begin position="238"/>
        <end position="261"/>
    </location>
</feature>
<dbReference type="AlphaFoldDB" id="A0AAQ3QR77"/>
<keyword evidence="9" id="KW-1185">Reference proteome</keyword>
<evidence type="ECO:0000256" key="1">
    <source>
        <dbReference type="ARBA" id="ARBA00004370"/>
    </source>
</evidence>